<gene>
    <name evidence="2" type="ORF">GCM10022409_04660</name>
</gene>
<keyword evidence="1" id="KW-1133">Transmembrane helix</keyword>
<organism evidence="2 3">
    <name type="scientific">Hymenobacter glaciei</name>
    <dbReference type="NCBI Taxonomy" id="877209"/>
    <lineage>
        <taxon>Bacteria</taxon>
        <taxon>Pseudomonadati</taxon>
        <taxon>Bacteroidota</taxon>
        <taxon>Cytophagia</taxon>
        <taxon>Cytophagales</taxon>
        <taxon>Hymenobacteraceae</taxon>
        <taxon>Hymenobacter</taxon>
    </lineage>
</organism>
<dbReference type="RefSeq" id="WP_345049808.1">
    <property type="nucleotide sequence ID" value="NZ_BAABDK010000001.1"/>
</dbReference>
<keyword evidence="3" id="KW-1185">Reference proteome</keyword>
<sequence>MHRINIYALRTVYALMFFMLGQTVWTHIFTHQGPWESDNAMASSVWAAFSVLAGLGIVRPLKMLPILLLEIVYKGLWLLLVAYPLWRQGQLAGSAFEYQSAVFAGVLLPILAMPWRYVLSQYVYRTPRPALL</sequence>
<feature type="transmembrane region" description="Helical" evidence="1">
    <location>
        <begin position="7"/>
        <end position="28"/>
    </location>
</feature>
<comment type="caution">
    <text evidence="2">The sequence shown here is derived from an EMBL/GenBank/DDBJ whole genome shotgun (WGS) entry which is preliminary data.</text>
</comment>
<evidence type="ECO:0000313" key="2">
    <source>
        <dbReference type="EMBL" id="GAA4023837.1"/>
    </source>
</evidence>
<evidence type="ECO:0000313" key="3">
    <source>
        <dbReference type="Proteomes" id="UP001501469"/>
    </source>
</evidence>
<name>A0ABP7TBC1_9BACT</name>
<keyword evidence="1" id="KW-0472">Membrane</keyword>
<dbReference type="Proteomes" id="UP001501469">
    <property type="component" value="Unassembled WGS sequence"/>
</dbReference>
<evidence type="ECO:0000256" key="1">
    <source>
        <dbReference type="SAM" id="Phobius"/>
    </source>
</evidence>
<accession>A0ABP7TBC1</accession>
<reference evidence="3" key="1">
    <citation type="journal article" date="2019" name="Int. J. Syst. Evol. Microbiol.">
        <title>The Global Catalogue of Microorganisms (GCM) 10K type strain sequencing project: providing services to taxonomists for standard genome sequencing and annotation.</title>
        <authorList>
            <consortium name="The Broad Institute Genomics Platform"/>
            <consortium name="The Broad Institute Genome Sequencing Center for Infectious Disease"/>
            <person name="Wu L."/>
            <person name="Ma J."/>
        </authorList>
    </citation>
    <scope>NUCLEOTIDE SEQUENCE [LARGE SCALE GENOMIC DNA]</scope>
    <source>
        <strain evidence="3">JCM 17225</strain>
    </source>
</reference>
<feature type="transmembrane region" description="Helical" evidence="1">
    <location>
        <begin position="40"/>
        <end position="58"/>
    </location>
</feature>
<keyword evidence="1" id="KW-0812">Transmembrane</keyword>
<proteinExistence type="predicted"/>
<protein>
    <recommendedName>
        <fullName evidence="4">DoxX family protein</fullName>
    </recommendedName>
</protein>
<feature type="transmembrane region" description="Helical" evidence="1">
    <location>
        <begin position="65"/>
        <end position="86"/>
    </location>
</feature>
<dbReference type="EMBL" id="BAABDK010000001">
    <property type="protein sequence ID" value="GAA4023837.1"/>
    <property type="molecule type" value="Genomic_DNA"/>
</dbReference>
<evidence type="ECO:0008006" key="4">
    <source>
        <dbReference type="Google" id="ProtNLM"/>
    </source>
</evidence>
<feature type="transmembrane region" description="Helical" evidence="1">
    <location>
        <begin position="98"/>
        <end position="119"/>
    </location>
</feature>